<keyword evidence="4" id="KW-0963">Cytoplasm</keyword>
<dbReference type="NCBIfam" id="TIGR00150">
    <property type="entry name" value="T6A_YjeE"/>
    <property type="match status" value="1"/>
</dbReference>
<evidence type="ECO:0000256" key="9">
    <source>
        <dbReference type="ARBA" id="ARBA00022842"/>
    </source>
</evidence>
<dbReference type="Pfam" id="PF02367">
    <property type="entry name" value="TsaE"/>
    <property type="match status" value="1"/>
</dbReference>
<keyword evidence="9" id="KW-0460">Magnesium</keyword>
<accession>A0A842HEG5</accession>
<evidence type="ECO:0000256" key="10">
    <source>
        <dbReference type="ARBA" id="ARBA00032441"/>
    </source>
</evidence>
<evidence type="ECO:0000256" key="3">
    <source>
        <dbReference type="ARBA" id="ARBA00019010"/>
    </source>
</evidence>
<proteinExistence type="inferred from homology"/>
<comment type="caution">
    <text evidence="11">The sequence shown here is derived from an EMBL/GenBank/DDBJ whole genome shotgun (WGS) entry which is preliminary data.</text>
</comment>
<dbReference type="GO" id="GO:0016740">
    <property type="term" value="F:transferase activity"/>
    <property type="evidence" value="ECO:0007669"/>
    <property type="project" value="UniProtKB-KW"/>
</dbReference>
<gene>
    <name evidence="11" type="primary">tsaE</name>
    <name evidence="11" type="ORF">H5P28_11185</name>
</gene>
<keyword evidence="6" id="KW-0479">Metal-binding</keyword>
<evidence type="ECO:0000256" key="4">
    <source>
        <dbReference type="ARBA" id="ARBA00022490"/>
    </source>
</evidence>
<organism evidence="11 12">
    <name type="scientific">Ruficoccus amylovorans</name>
    <dbReference type="NCBI Taxonomy" id="1804625"/>
    <lineage>
        <taxon>Bacteria</taxon>
        <taxon>Pseudomonadati</taxon>
        <taxon>Verrucomicrobiota</taxon>
        <taxon>Opitutia</taxon>
        <taxon>Puniceicoccales</taxon>
        <taxon>Cerasicoccaceae</taxon>
        <taxon>Ruficoccus</taxon>
    </lineage>
</organism>
<dbReference type="GO" id="GO:0046872">
    <property type="term" value="F:metal ion binding"/>
    <property type="evidence" value="ECO:0007669"/>
    <property type="project" value="UniProtKB-KW"/>
</dbReference>
<dbReference type="EMBL" id="JACHVB010000034">
    <property type="protein sequence ID" value="MBC2594822.1"/>
    <property type="molecule type" value="Genomic_DNA"/>
</dbReference>
<dbReference type="SUPFAM" id="SSF52540">
    <property type="entry name" value="P-loop containing nucleoside triphosphate hydrolases"/>
    <property type="match status" value="1"/>
</dbReference>
<evidence type="ECO:0000256" key="2">
    <source>
        <dbReference type="ARBA" id="ARBA00007599"/>
    </source>
</evidence>
<dbReference type="GO" id="GO:0005737">
    <property type="term" value="C:cytoplasm"/>
    <property type="evidence" value="ECO:0007669"/>
    <property type="project" value="UniProtKB-SubCell"/>
</dbReference>
<dbReference type="AlphaFoldDB" id="A0A842HEG5"/>
<comment type="subcellular location">
    <subcellularLocation>
        <location evidence="1">Cytoplasm</location>
    </subcellularLocation>
</comment>
<reference evidence="11 12" key="1">
    <citation type="submission" date="2020-07" db="EMBL/GenBank/DDBJ databases">
        <authorList>
            <person name="Feng X."/>
        </authorList>
    </citation>
    <scope>NUCLEOTIDE SEQUENCE [LARGE SCALE GENOMIC DNA]</scope>
    <source>
        <strain evidence="11 12">JCM31066</strain>
    </source>
</reference>
<protein>
    <recommendedName>
        <fullName evidence="3">tRNA threonylcarbamoyladenosine biosynthesis protein TsaE</fullName>
    </recommendedName>
    <alternativeName>
        <fullName evidence="10">t(6)A37 threonylcarbamoyladenosine biosynthesis protein TsaE</fullName>
    </alternativeName>
</protein>
<evidence type="ECO:0000313" key="12">
    <source>
        <dbReference type="Proteomes" id="UP000546464"/>
    </source>
</evidence>
<comment type="similarity">
    <text evidence="2">Belongs to the TsaE family.</text>
</comment>
<dbReference type="PANTHER" id="PTHR33540:SF2">
    <property type="entry name" value="TRNA THREONYLCARBAMOYLADENOSINE BIOSYNTHESIS PROTEIN TSAE"/>
    <property type="match status" value="1"/>
</dbReference>
<dbReference type="InterPro" id="IPR003442">
    <property type="entry name" value="T6A_TsaE"/>
</dbReference>
<dbReference type="RefSeq" id="WP_185675784.1">
    <property type="nucleotide sequence ID" value="NZ_JACHVB010000034.1"/>
</dbReference>
<dbReference type="Gene3D" id="3.40.50.300">
    <property type="entry name" value="P-loop containing nucleotide triphosphate hydrolases"/>
    <property type="match status" value="1"/>
</dbReference>
<evidence type="ECO:0000256" key="6">
    <source>
        <dbReference type="ARBA" id="ARBA00022723"/>
    </source>
</evidence>
<dbReference type="GO" id="GO:0005524">
    <property type="term" value="F:ATP binding"/>
    <property type="evidence" value="ECO:0007669"/>
    <property type="project" value="UniProtKB-KW"/>
</dbReference>
<dbReference type="Proteomes" id="UP000546464">
    <property type="component" value="Unassembled WGS sequence"/>
</dbReference>
<evidence type="ECO:0000313" key="11">
    <source>
        <dbReference type="EMBL" id="MBC2594822.1"/>
    </source>
</evidence>
<keyword evidence="11" id="KW-0808">Transferase</keyword>
<keyword evidence="7" id="KW-0547">Nucleotide-binding</keyword>
<keyword evidence="5" id="KW-0819">tRNA processing</keyword>
<sequence length="151" mass="17129">MSGQAAFLHRLRMGVLTSGSDATRQLGQELADCLPDDTVLALHGNLGTGKTTFISGLATGLGITRPVTSPTYNIYNLYRGRRQLVHLDAYRLEQADEAEGLMLEDLLESPWLLAVEWPERFSPEWLRRAWRLHFSFEGENERLIRLESDSR</sequence>
<name>A0A842HEG5_9BACT</name>
<dbReference type="InterPro" id="IPR027417">
    <property type="entry name" value="P-loop_NTPase"/>
</dbReference>
<keyword evidence="12" id="KW-1185">Reference proteome</keyword>
<evidence type="ECO:0000256" key="5">
    <source>
        <dbReference type="ARBA" id="ARBA00022694"/>
    </source>
</evidence>
<evidence type="ECO:0000256" key="7">
    <source>
        <dbReference type="ARBA" id="ARBA00022741"/>
    </source>
</evidence>
<dbReference type="GO" id="GO:0002949">
    <property type="term" value="P:tRNA threonylcarbamoyladenosine modification"/>
    <property type="evidence" value="ECO:0007669"/>
    <property type="project" value="InterPro"/>
</dbReference>
<dbReference type="PANTHER" id="PTHR33540">
    <property type="entry name" value="TRNA THREONYLCARBAMOYLADENOSINE BIOSYNTHESIS PROTEIN TSAE"/>
    <property type="match status" value="1"/>
</dbReference>
<evidence type="ECO:0000256" key="1">
    <source>
        <dbReference type="ARBA" id="ARBA00004496"/>
    </source>
</evidence>
<evidence type="ECO:0000256" key="8">
    <source>
        <dbReference type="ARBA" id="ARBA00022840"/>
    </source>
</evidence>
<keyword evidence="8" id="KW-0067">ATP-binding</keyword>